<keyword evidence="1" id="KW-0378">Hydrolase</keyword>
<proteinExistence type="predicted"/>
<dbReference type="Pfam" id="PF09411">
    <property type="entry name" value="PagL"/>
    <property type="match status" value="1"/>
</dbReference>
<protein>
    <submittedName>
        <fullName evidence="1">Acyloxyacyl hydrolase</fullName>
    </submittedName>
</protein>
<evidence type="ECO:0000313" key="1">
    <source>
        <dbReference type="EMBL" id="HIT38925.1"/>
    </source>
</evidence>
<sequence length="432" mass="49413">MRKAFVFIVGILLICEGLSARDKSEKMCRVSFGAAAGWAYLLGLDDYAQELIHSHRTLFYTLNVAYRALPGDSSLYDSAFGYPMLEGGFLLADYSHIRLHMENRHTPYISGLGYMAAAYGAFRRDIVRSGRFSLSYSLENGIGLSTRPYNRVDNIDNELIGSPVSVYFGLGLQGKCRVARHWELYASVDLKHFSNGALDRPNKGANTVGLSAGLRYYPVPEKLLFPVRNRQGKTFDKYFYCDISVGWAAKSLIDEWFLYYYMISPQDPRYRTSVFPVYSALTATVAPMFRYRLKYASGIGVDYMYMPYVDRLKEVDKEKGMKGLVYSPHSVGLSLRHEVFYKRFSLYFSFGYYLFRKIGVESSDFDKEQYKYIPVEKEKPYYETLGLRYTIPGLECVYIGYQVKAHLLKADCMALSVGIRLEKLKKRGGCTI</sequence>
<dbReference type="Proteomes" id="UP000886722">
    <property type="component" value="Unassembled WGS sequence"/>
</dbReference>
<name>A0A9D1GDC5_9BACT</name>
<reference evidence="1" key="1">
    <citation type="submission" date="2020-10" db="EMBL/GenBank/DDBJ databases">
        <authorList>
            <person name="Gilroy R."/>
        </authorList>
    </citation>
    <scope>NUCLEOTIDE SEQUENCE</scope>
    <source>
        <strain evidence="1">21143</strain>
    </source>
</reference>
<dbReference type="InterPro" id="IPR018550">
    <property type="entry name" value="Lipid-A_deacylase-rel"/>
</dbReference>
<dbReference type="Gene3D" id="2.40.160.20">
    <property type="match status" value="1"/>
</dbReference>
<dbReference type="AlphaFoldDB" id="A0A9D1GDC5"/>
<dbReference type="EMBL" id="DVKT01000019">
    <property type="protein sequence ID" value="HIT38925.1"/>
    <property type="molecule type" value="Genomic_DNA"/>
</dbReference>
<evidence type="ECO:0000313" key="2">
    <source>
        <dbReference type="Proteomes" id="UP000886722"/>
    </source>
</evidence>
<gene>
    <name evidence="1" type="ORF">IAD06_02645</name>
</gene>
<accession>A0A9D1GDC5</accession>
<reference evidence="1" key="2">
    <citation type="journal article" date="2021" name="PeerJ">
        <title>Extensive microbial diversity within the chicken gut microbiome revealed by metagenomics and culture.</title>
        <authorList>
            <person name="Gilroy R."/>
            <person name="Ravi A."/>
            <person name="Getino M."/>
            <person name="Pursley I."/>
            <person name="Horton D.L."/>
            <person name="Alikhan N.F."/>
            <person name="Baker D."/>
            <person name="Gharbi K."/>
            <person name="Hall N."/>
            <person name="Watson M."/>
            <person name="Adriaenssens E.M."/>
            <person name="Foster-Nyarko E."/>
            <person name="Jarju S."/>
            <person name="Secka A."/>
            <person name="Antonio M."/>
            <person name="Oren A."/>
            <person name="Chaudhuri R.R."/>
            <person name="La Ragione R."/>
            <person name="Hildebrand F."/>
            <person name="Pallen M.J."/>
        </authorList>
    </citation>
    <scope>NUCLEOTIDE SEQUENCE</scope>
    <source>
        <strain evidence="1">21143</strain>
    </source>
</reference>
<dbReference type="GO" id="GO:0016787">
    <property type="term" value="F:hydrolase activity"/>
    <property type="evidence" value="ECO:0007669"/>
    <property type="project" value="UniProtKB-KW"/>
</dbReference>
<organism evidence="1 2">
    <name type="scientific">Candidatus Caccoplasma intestinavium</name>
    <dbReference type="NCBI Taxonomy" id="2840716"/>
    <lineage>
        <taxon>Bacteria</taxon>
        <taxon>Pseudomonadati</taxon>
        <taxon>Bacteroidota</taxon>
        <taxon>Bacteroidia</taxon>
        <taxon>Bacteroidales</taxon>
        <taxon>Bacteroidaceae</taxon>
        <taxon>Bacteroidaceae incertae sedis</taxon>
        <taxon>Candidatus Caccoplasma</taxon>
    </lineage>
</organism>
<comment type="caution">
    <text evidence="1">The sequence shown here is derived from an EMBL/GenBank/DDBJ whole genome shotgun (WGS) entry which is preliminary data.</text>
</comment>